<comment type="caution">
    <text evidence="3">The sequence shown here is derived from an EMBL/GenBank/DDBJ whole genome shotgun (WGS) entry which is preliminary data.</text>
</comment>
<dbReference type="EMBL" id="LMYN01000094">
    <property type="protein sequence ID" value="KSA00292.1"/>
    <property type="molecule type" value="Genomic_DNA"/>
</dbReference>
<evidence type="ECO:0008006" key="5">
    <source>
        <dbReference type="Google" id="ProtNLM"/>
    </source>
</evidence>
<dbReference type="GO" id="GO:0034088">
    <property type="term" value="P:maintenance of mitotic sister chromatid cohesion"/>
    <property type="evidence" value="ECO:0007669"/>
    <property type="project" value="TreeGrafter"/>
</dbReference>
<keyword evidence="4" id="KW-1185">Reference proteome</keyword>
<evidence type="ECO:0000313" key="4">
    <source>
        <dbReference type="Proteomes" id="UP000054251"/>
    </source>
</evidence>
<name>A0A0V1PVH8_9ASCO</name>
<dbReference type="Proteomes" id="UP000054251">
    <property type="component" value="Unassembled WGS sequence"/>
</dbReference>
<dbReference type="OrthoDB" id="276989at2759"/>
<evidence type="ECO:0000256" key="1">
    <source>
        <dbReference type="ARBA" id="ARBA00007017"/>
    </source>
</evidence>
<dbReference type="GO" id="GO:0006260">
    <property type="term" value="P:DNA replication"/>
    <property type="evidence" value="ECO:0007669"/>
    <property type="project" value="UniProtKB-KW"/>
</dbReference>
<evidence type="ECO:0000256" key="2">
    <source>
        <dbReference type="ARBA" id="ARBA00022705"/>
    </source>
</evidence>
<protein>
    <recommendedName>
        <fullName evidence="5">Sister chromatid cohesion protein DCC1</fullName>
    </recommendedName>
</protein>
<reference evidence="3 4" key="1">
    <citation type="submission" date="2015-11" db="EMBL/GenBank/DDBJ databases">
        <title>The genome of Debaryomyces fabryi.</title>
        <authorList>
            <person name="Tafer H."/>
            <person name="Lopandic K."/>
        </authorList>
    </citation>
    <scope>NUCLEOTIDE SEQUENCE [LARGE SCALE GENOMIC DNA]</scope>
    <source>
        <strain evidence="3 4">CBS 789</strain>
    </source>
</reference>
<evidence type="ECO:0000313" key="3">
    <source>
        <dbReference type="EMBL" id="KSA00292.1"/>
    </source>
</evidence>
<dbReference type="PANTHER" id="PTHR13395:SF6">
    <property type="entry name" value="SISTER CHROMATID COHESION PROTEIN DCC1"/>
    <property type="match status" value="1"/>
</dbReference>
<dbReference type="Pfam" id="PF09724">
    <property type="entry name" value="Dcc1"/>
    <property type="match status" value="1"/>
</dbReference>
<sequence>MASKNSYSAYQEIKSPKDHTYKLLQLSPELLDYIKSNEHGELLLKSPSTLKNHIVLVTNNKTWKMRQMNHSNSVLLLNNMNINKLNKTIEHIIPIEEPTNKLLGIANLAYEYELSKIPGHIEISNLPIYDGKIEATYECEALHNVETLMNDSPISREEFYNEWYTLCGCEVNGNAVILSKEFVTEGLQLLIPVLITKDIDYKSDAFNISIADISQDLYLQNKLYTQEVTNTILHKFCIKDHASNRFRLNNLAVSKWFGIQTLFSTNARLISPKDFLLKWKSSFPPFYNVPIDLSQMRGYYCRPLNEQIQFLNPSTLTPGDMSTRVKELFQIVKEWEYEEFLPFIEEFIPKGKKPESIVLKYAKKKRVGKNRFIVCPR</sequence>
<dbReference type="GO" id="GO:0000785">
    <property type="term" value="C:chromatin"/>
    <property type="evidence" value="ECO:0007669"/>
    <property type="project" value="TreeGrafter"/>
</dbReference>
<gene>
    <name evidence="3" type="ORF">AC631_03954</name>
</gene>
<organism evidence="3 4">
    <name type="scientific">Debaryomyces fabryi</name>
    <dbReference type="NCBI Taxonomy" id="58627"/>
    <lineage>
        <taxon>Eukaryota</taxon>
        <taxon>Fungi</taxon>
        <taxon>Dikarya</taxon>
        <taxon>Ascomycota</taxon>
        <taxon>Saccharomycotina</taxon>
        <taxon>Pichiomycetes</taxon>
        <taxon>Debaryomycetaceae</taxon>
        <taxon>Debaryomyces</taxon>
    </lineage>
</organism>
<dbReference type="AlphaFoldDB" id="A0A0V1PVH8"/>
<dbReference type="GeneID" id="26840963"/>
<dbReference type="GO" id="GO:0000775">
    <property type="term" value="C:chromosome, centromeric region"/>
    <property type="evidence" value="ECO:0007669"/>
    <property type="project" value="TreeGrafter"/>
</dbReference>
<proteinExistence type="inferred from homology"/>
<dbReference type="RefSeq" id="XP_015466394.1">
    <property type="nucleotide sequence ID" value="XM_015612783.1"/>
</dbReference>
<dbReference type="GO" id="GO:0031390">
    <property type="term" value="C:Ctf18 RFC-like complex"/>
    <property type="evidence" value="ECO:0007669"/>
    <property type="project" value="InterPro"/>
</dbReference>
<accession>A0A0V1PVH8</accession>
<comment type="similarity">
    <text evidence="1">Belongs to the DCC1 family.</text>
</comment>
<dbReference type="InterPro" id="IPR019128">
    <property type="entry name" value="Dcc1"/>
</dbReference>
<dbReference type="PANTHER" id="PTHR13395">
    <property type="entry name" value="SISTER CHROMATID COHESION PROTEIN DCC1-RELATED"/>
    <property type="match status" value="1"/>
</dbReference>
<keyword evidence="2" id="KW-0235">DNA replication</keyword>